<dbReference type="Proteomes" id="UP000195981">
    <property type="component" value="Unassembled WGS sequence"/>
</dbReference>
<keyword evidence="5" id="KW-1185">Reference proteome</keyword>
<dbReference type="Pfam" id="PF13602">
    <property type="entry name" value="ADH_zinc_N_2"/>
    <property type="match status" value="1"/>
</dbReference>
<organism evidence="4 5">
    <name type="scientific">Brachybacterium nesterenkovii</name>
    <dbReference type="NCBI Taxonomy" id="47847"/>
    <lineage>
        <taxon>Bacteria</taxon>
        <taxon>Bacillati</taxon>
        <taxon>Actinomycetota</taxon>
        <taxon>Actinomycetes</taxon>
        <taxon>Micrococcales</taxon>
        <taxon>Dermabacteraceae</taxon>
        <taxon>Brachybacterium</taxon>
    </lineage>
</organism>
<dbReference type="InterPro" id="IPR036291">
    <property type="entry name" value="NAD(P)-bd_dom_sf"/>
</dbReference>
<dbReference type="Gene3D" id="3.40.50.720">
    <property type="entry name" value="NAD(P)-binding Rossmann-like Domain"/>
    <property type="match status" value="1"/>
</dbReference>
<dbReference type="EMBL" id="FWFG01000068">
    <property type="protein sequence ID" value="SLM92318.1"/>
    <property type="molecule type" value="Genomic_DNA"/>
</dbReference>
<reference evidence="4 5" key="1">
    <citation type="submission" date="2017-02" db="EMBL/GenBank/DDBJ databases">
        <authorList>
            <person name="Peterson S.W."/>
        </authorList>
    </citation>
    <scope>NUCLEOTIDE SEQUENCE [LARGE SCALE GENOMIC DNA]</scope>
    <source>
        <strain evidence="4 5">CIP104813</strain>
    </source>
</reference>
<dbReference type="RefSeq" id="WP_087104228.1">
    <property type="nucleotide sequence ID" value="NZ_FWFG01000068.1"/>
</dbReference>
<dbReference type="GO" id="GO:0005829">
    <property type="term" value="C:cytosol"/>
    <property type="evidence" value="ECO:0007669"/>
    <property type="project" value="TreeGrafter"/>
</dbReference>
<dbReference type="PANTHER" id="PTHR48106">
    <property type="entry name" value="QUINONE OXIDOREDUCTASE PIG3-RELATED"/>
    <property type="match status" value="1"/>
</dbReference>
<name>A0A1X6X1N1_9MICO</name>
<dbReference type="GO" id="GO:0003960">
    <property type="term" value="F:quinone reductase (NADPH) activity"/>
    <property type="evidence" value="ECO:0007669"/>
    <property type="project" value="TreeGrafter"/>
</dbReference>
<dbReference type="GO" id="GO:0035925">
    <property type="term" value="F:mRNA 3'-UTR AU-rich region binding"/>
    <property type="evidence" value="ECO:0007669"/>
    <property type="project" value="TreeGrafter"/>
</dbReference>
<dbReference type="SUPFAM" id="SSF50129">
    <property type="entry name" value="GroES-like"/>
    <property type="match status" value="1"/>
</dbReference>
<evidence type="ECO:0000313" key="4">
    <source>
        <dbReference type="EMBL" id="SLM92318.1"/>
    </source>
</evidence>
<dbReference type="InterPro" id="IPR011032">
    <property type="entry name" value="GroES-like_sf"/>
</dbReference>
<dbReference type="Gene3D" id="3.90.180.10">
    <property type="entry name" value="Medium-chain alcohol dehydrogenases, catalytic domain"/>
    <property type="match status" value="1"/>
</dbReference>
<dbReference type="AlphaFoldDB" id="A0A1X6X1N1"/>
<dbReference type="OrthoDB" id="3175656at2"/>
<dbReference type="InterPro" id="IPR013154">
    <property type="entry name" value="ADH-like_N"/>
</dbReference>
<dbReference type="InterPro" id="IPR020843">
    <property type="entry name" value="ER"/>
</dbReference>
<accession>A0A1X6X1N1</accession>
<dbReference type="SUPFAM" id="SSF51735">
    <property type="entry name" value="NAD(P)-binding Rossmann-fold domains"/>
    <property type="match status" value="1"/>
</dbReference>
<protein>
    <submittedName>
        <fullName evidence="4">Putative quinone oxidoreductase</fullName>
    </submittedName>
</protein>
<dbReference type="Pfam" id="PF08240">
    <property type="entry name" value="ADH_N"/>
    <property type="match status" value="1"/>
</dbReference>
<dbReference type="SMART" id="SM00829">
    <property type="entry name" value="PKS_ER"/>
    <property type="match status" value="1"/>
</dbReference>
<evidence type="ECO:0000256" key="1">
    <source>
        <dbReference type="ARBA" id="ARBA00022857"/>
    </source>
</evidence>
<proteinExistence type="predicted"/>
<dbReference type="GO" id="GO:0070402">
    <property type="term" value="F:NADPH binding"/>
    <property type="evidence" value="ECO:0007669"/>
    <property type="project" value="TreeGrafter"/>
</dbReference>
<evidence type="ECO:0000313" key="5">
    <source>
        <dbReference type="Proteomes" id="UP000195981"/>
    </source>
</evidence>
<dbReference type="CDD" id="cd05289">
    <property type="entry name" value="MDR_like_2"/>
    <property type="match status" value="1"/>
</dbReference>
<dbReference type="PANTHER" id="PTHR48106:SF7">
    <property type="entry name" value="DEHYDROGENASE, ZINC-CONTAINING, PUTATIVE (AFU_ORTHOLOGUE AFUA_5G10220)-RELATED"/>
    <property type="match status" value="1"/>
</dbReference>
<evidence type="ECO:0000256" key="2">
    <source>
        <dbReference type="ARBA" id="ARBA00023002"/>
    </source>
</evidence>
<evidence type="ECO:0000259" key="3">
    <source>
        <dbReference type="SMART" id="SM00829"/>
    </source>
</evidence>
<keyword evidence="1" id="KW-0521">NADP</keyword>
<keyword evidence="2" id="KW-0560">Oxidoreductase</keyword>
<sequence length="327" mass="33642">MSVPTTIRAARIHAFGGPEELRVEEIPAPTAGPGEVLVRVLAAGLNPLDYKMRDGSSGKAKLLTLPAVLGREMTGTVLGAAEDVDLDALGMPIGAQVFGVRGLDDPRGTYAEVIAMPAAALAPVPESSTADPLAAGGLALAGVTALVTIEDARIGEGDTVLIHGGTGGVGQLLIPLALQAGASRVWATGRAANAGRIAELGGAPIAYDETDWEAAIDEATEGRGVDVILDTHYFTTFAPSLDHLAEGGRIVVLPSLADLSPATARGIDARIPSLAPSRERLDRLAAAWADGTLPLEVGEILPLDDVARGHEQLETGHTRGKLLVDLR</sequence>
<gene>
    <name evidence="4" type="ORF">FM110_07915</name>
</gene>
<feature type="domain" description="Enoyl reductase (ER)" evidence="3">
    <location>
        <begin position="16"/>
        <end position="324"/>
    </location>
</feature>